<keyword evidence="2" id="KW-1185">Reference proteome</keyword>
<proteinExistence type="predicted"/>
<organism evidence="1 2">
    <name type="scientific">Brevibacterium celere</name>
    <dbReference type="NCBI Taxonomy" id="225845"/>
    <lineage>
        <taxon>Bacteria</taxon>
        <taxon>Bacillati</taxon>
        <taxon>Actinomycetota</taxon>
        <taxon>Actinomycetes</taxon>
        <taxon>Micrococcales</taxon>
        <taxon>Brevibacteriaceae</taxon>
        <taxon>Brevibacterium</taxon>
    </lineage>
</organism>
<dbReference type="Proteomes" id="UP000253509">
    <property type="component" value="Unassembled WGS sequence"/>
</dbReference>
<reference evidence="1 2" key="1">
    <citation type="submission" date="2018-06" db="EMBL/GenBank/DDBJ databases">
        <title>Freshwater and sediment microbial communities from various areas in North America, analyzing microbe dynamics in response to fracking.</title>
        <authorList>
            <person name="Lamendella R."/>
        </authorList>
    </citation>
    <scope>NUCLEOTIDE SEQUENCE [LARGE SCALE GENOMIC DNA]</scope>
    <source>
        <strain evidence="1 2">3b_TX</strain>
    </source>
</reference>
<name>A0A366IMC6_9MICO</name>
<protein>
    <submittedName>
        <fullName evidence="1">Uncharacterized protein</fullName>
    </submittedName>
</protein>
<evidence type="ECO:0000313" key="2">
    <source>
        <dbReference type="Proteomes" id="UP000253509"/>
    </source>
</evidence>
<evidence type="ECO:0000313" key="1">
    <source>
        <dbReference type="EMBL" id="RBP73021.1"/>
    </source>
</evidence>
<dbReference type="EMBL" id="QNSB01000003">
    <property type="protein sequence ID" value="RBP73021.1"/>
    <property type="molecule type" value="Genomic_DNA"/>
</dbReference>
<sequence>MSTQQARRALRDALDARDSIARRIANDLADGRDVDPLRVQMYREAVEAVTKADAALASRSKKETT</sequence>
<accession>A0A366IMC6</accession>
<dbReference type="AlphaFoldDB" id="A0A366IMC6"/>
<comment type="caution">
    <text evidence="1">The sequence shown here is derived from an EMBL/GenBank/DDBJ whole genome shotgun (WGS) entry which is preliminary data.</text>
</comment>
<gene>
    <name evidence="1" type="ORF">DFO65_103316</name>
</gene>